<comment type="similarity">
    <text evidence="2">Belongs to the crooked-neck family.</text>
</comment>
<dbReference type="PROSITE" id="PS50126">
    <property type="entry name" value="S1"/>
    <property type="match status" value="12"/>
</dbReference>
<sequence>MAPHSKKPQKKNDSVDKPKIDKASKKIFKPKKREQNIAVAAAKSEALSLPLEDEVPDFPRGGEFSAKGRNDYDEFGAEDPSKKTRKKKKGKNASGKSNEAADDWGSLSGNGITGKLPRRVNKITLRNITPGMKLWGVVAEVNEKDLVVSLPGGLRGLVHASDAVDPIFDDKIEVGEIFLSGVFCVGQLVSCVVLRLDDDKKEKGSRKIWLSLRLSLLHKNYNLDVVQEGMVLAAYVKSIEDHGYILHFGLPFFMGFLPKNSSAEGWGGEVKIGKLLQGLVRSIDKVRKVVYLSSDPDTITKSVTKDLRGLSIDLLVPGMLVNACVKSILENGVMLSFLTYFTGTVDLFHLQNIYPGKNWKDKCSESQKVVSRILFIDPSSRAVGLTLNPHLVQNRAPPSHVKIGDIYDNSKVVRVDRGLGLLLEVPSIPEPTPAFVSISDIAEEIPKLEKKYKEGNHVRVRILGLRYLEGIATGVLKASALEEEVFTHSDVKPGMVVKAKILSVDSFGAIVQIPGGVKALCPLRHMSELEISKPGKKFKVGAELVFRVLGCKSKRVTVTHKKTLSRSELGLEPGADPGTVYNVGQAVKCRVISCIPASRRINLSFIIKPTSVSEDDMVTLGSLVSGAVDRITSNAVVVYVNASGFSRGTISMEHLADHHGQAILMHSVLKPGYNFDQLLVLDVKGNNLILSAKSSLIKHAQQIPADINQIHPNSVVHGYICNLIESGCFVRFLGHLTGFAPRNKAADDQKSNILEAYYIGQSVRSNISNVSSETGRVTLSLKQTACSSTDASFIQDYFLMDDKIARLEYCGSGASDTKWDEGFNIGMVAKGKVKAVEDVGLVISFEHYNDVFGFIANYQLAGTILESGSIVEALVLDVGKADKLVELTLKPEFINRSKESSISRTNKKVLSIPENDYTIGYASVSDYNAQRFPHKQYQNGQSVVATVMALPSPETSGRLLLLVDVVNETSSSSKRTKKKSSYKVGTLVEAEITDIKTLELKLKFGFGLYGRIHITEVYYGNVLENPFSSYKVGQTVTARIVAKPNESDGNRKGSQWELSVRSEMVTGSSDIDDVSENLEFKIGQCAAGYVYKVESEWVWLTISRNVRAQLYILDSATEPSELEDFQNRYHVGQPVSGHILSVNMEKKLLRLVVRPFSTLSCGTSEEPLTNVVDKDLTAYVHEGDILGGRVSKILPGVGGLLVQVGPRTYGKVHFTELADTWVPDPLSGYHEEQFVKCIVLEVSHTVKGTIHVDLSLGSSNVKLSQDSAVNANSKCVEKIEDLHPDMIVKGYIKNVTSKGCFIMLSRKIDAKILLSNLSEQYVQEPEKEFPVGKLVIGRVTSVEPLSNRVEVTLKMSTAPNIPKSEIIDLSKFHVGDVVSGRIKRVESFGLFIAIDNTNMVGLCHISEISDNRIENIEANYRAGERVKARILKVDEERHRISLGMKNSYMRGETVLQIPSKEESDEPIVDGMKSITSMNSSLFGTSNIDVEDEINQFPILSQAQERADIPPLDVALDDFDQFDANNANSQSEEHANEEDIVNEKHKRREKKKAKEEREKQIRAAEERLLEDDVPRTADEFERLIRSSPNSSFTWIKYMDFMVSMADVEKARSIAERALRTINIREENEKLNIWKAYFNLENKYGNPREEAVMKVFQRALQYNDPKKVYLALLGMYERTEQHNLADELLNKMTKKFKHSCKVWLRRIQSLLKQNKDGIQPVIDRASLSLPKHKHIKFFSQTAILEFKVGFPDRGRSMFEKILREYPKRTDLWSVYLDQEIQHKDEDIIHALFERAVSLSLPPKKMKFLFKKYLDYEMSQGDQERIESVKRKAIEYVESLNN</sequence>
<dbReference type="GO" id="GO:0005681">
    <property type="term" value="C:spliceosomal complex"/>
    <property type="evidence" value="ECO:0007669"/>
    <property type="project" value="UniProtKB-KW"/>
</dbReference>
<evidence type="ECO:0000256" key="10">
    <source>
        <dbReference type="ARBA" id="ARBA00023274"/>
    </source>
</evidence>
<dbReference type="FunFam" id="2.40.50.140:FF:000148">
    <property type="entry name" value="protein RRP5 homolog isoform X1"/>
    <property type="match status" value="1"/>
</dbReference>
<dbReference type="InterPro" id="IPR003029">
    <property type="entry name" value="S1_domain"/>
</dbReference>
<dbReference type="GO" id="GO:0006364">
    <property type="term" value="P:rRNA processing"/>
    <property type="evidence" value="ECO:0007669"/>
    <property type="project" value="UniProtKB-KW"/>
</dbReference>
<evidence type="ECO:0000256" key="6">
    <source>
        <dbReference type="ARBA" id="ARBA00022728"/>
    </source>
</evidence>
<feature type="domain" description="S1 motif" evidence="14">
    <location>
        <begin position="826"/>
        <end position="890"/>
    </location>
</feature>
<feature type="domain" description="S1 motif" evidence="14">
    <location>
        <begin position="404"/>
        <end position="477"/>
    </location>
</feature>
<dbReference type="FunFam" id="2.40.50.140:FF:000280">
    <property type="entry name" value="rRNA biogenesis protein RRP5"/>
    <property type="match status" value="1"/>
</dbReference>
<dbReference type="FunFam" id="2.40.50.140:FF:000263">
    <property type="entry name" value="Ribosomal protein S1-like1"/>
    <property type="match status" value="1"/>
</dbReference>
<dbReference type="Pfam" id="PF24685">
    <property type="entry name" value="OB_RRP5_4th"/>
    <property type="match status" value="1"/>
</dbReference>
<dbReference type="FunFam" id="2.40.50.140:FF:000155">
    <property type="entry name" value="rRNA biogenesis protein RRP5"/>
    <property type="match status" value="1"/>
</dbReference>
<gene>
    <name evidence="15" type="ORF">glysoja_042942</name>
</gene>
<dbReference type="PANTHER" id="PTHR23270">
    <property type="entry name" value="PROGRAMMED CELL DEATH PROTEIN 11 PRE-RRNA PROCESSING PROTEIN RRP5"/>
    <property type="match status" value="1"/>
</dbReference>
<evidence type="ECO:0000256" key="1">
    <source>
        <dbReference type="ARBA" id="ARBA00004604"/>
    </source>
</evidence>
<evidence type="ECO:0000256" key="7">
    <source>
        <dbReference type="ARBA" id="ARBA00022737"/>
    </source>
</evidence>
<evidence type="ECO:0000256" key="4">
    <source>
        <dbReference type="ARBA" id="ARBA00022552"/>
    </source>
</evidence>
<evidence type="ECO:0000256" key="8">
    <source>
        <dbReference type="ARBA" id="ARBA00023187"/>
    </source>
</evidence>
<feature type="region of interest" description="Disordered" evidence="13">
    <location>
        <begin position="1526"/>
        <end position="1557"/>
    </location>
</feature>
<dbReference type="Gene3D" id="2.40.50.140">
    <property type="entry name" value="Nucleic acid-binding proteins"/>
    <property type="match status" value="9"/>
</dbReference>
<keyword evidence="9" id="KW-0539">Nucleus</keyword>
<evidence type="ECO:0000256" key="3">
    <source>
        <dbReference type="ARBA" id="ARBA00022517"/>
    </source>
</evidence>
<dbReference type="InterPro" id="IPR048059">
    <property type="entry name" value="Rrp5_S1_rpt_hs1_sc1"/>
</dbReference>
<dbReference type="SUPFAM" id="SSF48452">
    <property type="entry name" value="TPR-like"/>
    <property type="match status" value="2"/>
</dbReference>
<dbReference type="Proteomes" id="UP000053555">
    <property type="component" value="Unassembled WGS sequence"/>
</dbReference>
<dbReference type="Pfam" id="PF23233">
    <property type="entry name" value="HAT_Syf1_CNRKL1_N"/>
    <property type="match status" value="1"/>
</dbReference>
<dbReference type="Pfam" id="PF24682">
    <property type="entry name" value="OB_RRP5"/>
    <property type="match status" value="1"/>
</dbReference>
<dbReference type="InterPro" id="IPR011990">
    <property type="entry name" value="TPR-like_helical_dom_sf"/>
</dbReference>
<comment type="subcellular location">
    <subcellularLocation>
        <location evidence="1">Nucleus</location>
        <location evidence="1">Nucleolus</location>
    </subcellularLocation>
</comment>
<dbReference type="SMART" id="SM00316">
    <property type="entry name" value="S1"/>
    <property type="match status" value="13"/>
</dbReference>
<dbReference type="FunFam" id="2.40.50.140:FF:000159">
    <property type="entry name" value="rRNA biogenesis protein rrp5"/>
    <property type="match status" value="2"/>
</dbReference>
<evidence type="ECO:0000256" key="5">
    <source>
        <dbReference type="ARBA" id="ARBA00022664"/>
    </source>
</evidence>
<evidence type="ECO:0000256" key="12">
    <source>
        <dbReference type="ARBA" id="ARBA00076674"/>
    </source>
</evidence>
<feature type="compositionally biased region" description="Basic and acidic residues" evidence="13">
    <location>
        <begin position="10"/>
        <end position="24"/>
    </location>
</feature>
<keyword evidence="4" id="KW-0698">rRNA processing</keyword>
<name>A0A0B2QR76_GLYSO</name>
<feature type="region of interest" description="Disordered" evidence="13">
    <location>
        <begin position="1"/>
        <end position="108"/>
    </location>
</feature>
<feature type="domain" description="S1 motif" evidence="14">
    <location>
        <begin position="1375"/>
        <end position="1445"/>
    </location>
</feature>
<dbReference type="InterPro" id="IPR045209">
    <property type="entry name" value="Rrp5"/>
</dbReference>
<dbReference type="CDD" id="cd05708">
    <property type="entry name" value="S1_Rrp5_repeat_sc12"/>
    <property type="match status" value="1"/>
</dbReference>
<dbReference type="GO" id="GO:0032040">
    <property type="term" value="C:small-subunit processome"/>
    <property type="evidence" value="ECO:0007669"/>
    <property type="project" value="TreeGrafter"/>
</dbReference>
<dbReference type="SMART" id="SM00386">
    <property type="entry name" value="HAT"/>
    <property type="match status" value="5"/>
</dbReference>
<keyword evidence="3" id="KW-0690">Ribosome biogenesis</keyword>
<feature type="domain" description="S1 motif" evidence="14">
    <location>
        <begin position="713"/>
        <end position="782"/>
    </location>
</feature>
<dbReference type="FunFam" id="2.40.50.140:FF:000212">
    <property type="entry name" value="Ribosomal protein S1-like1"/>
    <property type="match status" value="1"/>
</dbReference>
<evidence type="ECO:0000256" key="11">
    <source>
        <dbReference type="ARBA" id="ARBA00073619"/>
    </source>
</evidence>
<dbReference type="Gene3D" id="1.25.40.10">
    <property type="entry name" value="Tetratricopeptide repeat domain"/>
    <property type="match status" value="2"/>
</dbReference>
<feature type="domain" description="S1 motif" evidence="14">
    <location>
        <begin position="985"/>
        <end position="1061"/>
    </location>
</feature>
<dbReference type="InterPro" id="IPR055433">
    <property type="entry name" value="HAT_Syf1-like_N"/>
</dbReference>
<dbReference type="FunFam" id="2.40.50.140:FF:000179">
    <property type="entry name" value="rRNA biogenesis protein RRP5"/>
    <property type="match status" value="1"/>
</dbReference>
<dbReference type="InterPro" id="IPR057302">
    <property type="entry name" value="Rrp5_S1"/>
</dbReference>
<evidence type="ECO:0000256" key="13">
    <source>
        <dbReference type="SAM" id="MobiDB-lite"/>
    </source>
</evidence>
<dbReference type="Pfam" id="PF23459">
    <property type="entry name" value="S1_RRP5"/>
    <property type="match status" value="3"/>
</dbReference>
<dbReference type="CDD" id="cd05693">
    <property type="entry name" value="S1_Rrp5_repeat_hs1_sc1"/>
    <property type="match status" value="1"/>
</dbReference>
<feature type="domain" description="S1 motif" evidence="14">
    <location>
        <begin position="318"/>
        <end position="388"/>
    </location>
</feature>
<dbReference type="InterPro" id="IPR057301">
    <property type="entry name" value="Rrp5_OB_4th"/>
</dbReference>
<feature type="domain" description="S1 motif" evidence="14">
    <location>
        <begin position="229"/>
        <end position="295"/>
    </location>
</feature>
<feature type="domain" description="S1 motif" evidence="14">
    <location>
        <begin position="1083"/>
        <end position="1154"/>
    </location>
</feature>
<evidence type="ECO:0000313" key="15">
    <source>
        <dbReference type="EMBL" id="KHN22182.1"/>
    </source>
</evidence>
<dbReference type="EMBL" id="KN657445">
    <property type="protein sequence ID" value="KHN22182.1"/>
    <property type="molecule type" value="Genomic_DNA"/>
</dbReference>
<evidence type="ECO:0000256" key="2">
    <source>
        <dbReference type="ARBA" id="ARBA00008644"/>
    </source>
</evidence>
<dbReference type="FunFam" id="1.25.40.10:FF:000314">
    <property type="entry name" value="rRNA biogenesis protein RRP5"/>
    <property type="match status" value="1"/>
</dbReference>
<dbReference type="GO" id="GO:0003723">
    <property type="term" value="F:RNA binding"/>
    <property type="evidence" value="ECO:0007669"/>
    <property type="project" value="TreeGrafter"/>
</dbReference>
<proteinExistence type="inferred from homology"/>
<keyword evidence="5" id="KW-0507">mRNA processing</keyword>
<dbReference type="PANTHER" id="PTHR23270:SF10">
    <property type="entry name" value="PROTEIN RRP5 HOMOLOG"/>
    <property type="match status" value="1"/>
</dbReference>
<dbReference type="InterPro" id="IPR057300">
    <property type="entry name" value="OB_Rrp5"/>
</dbReference>
<dbReference type="CDD" id="cd05695">
    <property type="entry name" value="S1_Rrp5_repeat_hs3"/>
    <property type="match status" value="1"/>
</dbReference>
<keyword evidence="7" id="KW-0677">Repeat</keyword>
<accession>A0A0B2QR76</accession>
<evidence type="ECO:0000259" key="14">
    <source>
        <dbReference type="PROSITE" id="PS50126"/>
    </source>
</evidence>
<feature type="domain" description="S1 motif" evidence="14">
    <location>
        <begin position="1183"/>
        <end position="1255"/>
    </location>
</feature>
<protein>
    <recommendedName>
        <fullName evidence="11">rRNA biogenesis protein RRP5</fullName>
    </recommendedName>
    <alternativeName>
        <fullName evidence="12">Ribosomal RNA-processing protein 5</fullName>
    </alternativeName>
</protein>
<dbReference type="SUPFAM" id="SSF50249">
    <property type="entry name" value="Nucleic acid-binding proteins"/>
    <property type="match status" value="11"/>
</dbReference>
<feature type="domain" description="S1 motif" evidence="14">
    <location>
        <begin position="1285"/>
        <end position="1354"/>
    </location>
</feature>
<feature type="domain" description="S1 motif" evidence="14">
    <location>
        <begin position="131"/>
        <end position="213"/>
    </location>
</feature>
<dbReference type="InterPro" id="IPR003107">
    <property type="entry name" value="HAT"/>
</dbReference>
<evidence type="ECO:0000256" key="9">
    <source>
        <dbReference type="ARBA" id="ARBA00023242"/>
    </source>
</evidence>
<dbReference type="GO" id="GO:0006397">
    <property type="term" value="P:mRNA processing"/>
    <property type="evidence" value="ECO:0007669"/>
    <property type="project" value="UniProtKB-KW"/>
</dbReference>
<dbReference type="Pfam" id="PF05843">
    <property type="entry name" value="Suf"/>
    <property type="match status" value="1"/>
</dbReference>
<reference evidence="15" key="1">
    <citation type="submission" date="2014-07" db="EMBL/GenBank/DDBJ databases">
        <title>Identification of a novel salt tolerance gene in wild soybean by whole-genome sequencing.</title>
        <authorList>
            <person name="Lam H.-M."/>
            <person name="Qi X."/>
            <person name="Li M.-W."/>
            <person name="Liu X."/>
            <person name="Xie M."/>
            <person name="Ni M."/>
            <person name="Xu X."/>
        </authorList>
    </citation>
    <scope>NUCLEOTIDE SEQUENCE [LARGE SCALE GENOMIC DNA]</scope>
    <source>
        <tissue evidence="15">Root</tissue>
    </source>
</reference>
<organism evidence="15">
    <name type="scientific">Glycine soja</name>
    <name type="common">Wild soybean</name>
    <dbReference type="NCBI Taxonomy" id="3848"/>
    <lineage>
        <taxon>Eukaryota</taxon>
        <taxon>Viridiplantae</taxon>
        <taxon>Streptophyta</taxon>
        <taxon>Embryophyta</taxon>
        <taxon>Tracheophyta</taxon>
        <taxon>Spermatophyta</taxon>
        <taxon>Magnoliopsida</taxon>
        <taxon>eudicotyledons</taxon>
        <taxon>Gunneridae</taxon>
        <taxon>Pentapetalae</taxon>
        <taxon>rosids</taxon>
        <taxon>fabids</taxon>
        <taxon>Fabales</taxon>
        <taxon>Fabaceae</taxon>
        <taxon>Papilionoideae</taxon>
        <taxon>50 kb inversion clade</taxon>
        <taxon>NPAAA clade</taxon>
        <taxon>indigoferoid/millettioid clade</taxon>
        <taxon>Phaseoleae</taxon>
        <taxon>Glycine</taxon>
        <taxon>Glycine subgen. Soja</taxon>
    </lineage>
</organism>
<keyword evidence="8" id="KW-0508">mRNA splicing</keyword>
<dbReference type="InterPro" id="IPR008847">
    <property type="entry name" value="Suf"/>
</dbReference>
<keyword evidence="6" id="KW-0747">Spliceosome</keyword>
<dbReference type="GO" id="GO:0008380">
    <property type="term" value="P:RNA splicing"/>
    <property type="evidence" value="ECO:0007669"/>
    <property type="project" value="UniProtKB-KW"/>
</dbReference>
<dbReference type="InterPro" id="IPR012340">
    <property type="entry name" value="NA-bd_OB-fold"/>
</dbReference>
<keyword evidence="10" id="KW-0687">Ribonucleoprotein</keyword>
<feature type="domain" description="S1 motif" evidence="14">
    <location>
        <begin position="494"/>
        <end position="561"/>
    </location>
</feature>
<dbReference type="Pfam" id="PF00575">
    <property type="entry name" value="S1"/>
    <property type="match status" value="3"/>
</dbReference>
<dbReference type="FunFam" id="1.25.40.10:FF:000065">
    <property type="entry name" value="Programmed cell death 11"/>
    <property type="match status" value="1"/>
</dbReference>